<keyword evidence="3" id="KW-1185">Reference proteome</keyword>
<organism evidence="2 3">
    <name type="scientific">Dactylosporangium maewongense</name>
    <dbReference type="NCBI Taxonomy" id="634393"/>
    <lineage>
        <taxon>Bacteria</taxon>
        <taxon>Bacillati</taxon>
        <taxon>Actinomycetota</taxon>
        <taxon>Actinomycetes</taxon>
        <taxon>Micromonosporales</taxon>
        <taxon>Micromonosporaceae</taxon>
        <taxon>Dactylosporangium</taxon>
    </lineage>
</organism>
<reference evidence="3" key="1">
    <citation type="journal article" date="2019" name="Int. J. Syst. Evol. Microbiol.">
        <title>The Global Catalogue of Microorganisms (GCM) 10K type strain sequencing project: providing services to taxonomists for standard genome sequencing and annotation.</title>
        <authorList>
            <consortium name="The Broad Institute Genomics Platform"/>
            <consortium name="The Broad Institute Genome Sequencing Center for Infectious Disease"/>
            <person name="Wu L."/>
            <person name="Ma J."/>
        </authorList>
    </citation>
    <scope>NUCLEOTIDE SEQUENCE [LARGE SCALE GENOMIC DNA]</scope>
    <source>
        <strain evidence="3">JCM 15933</strain>
    </source>
</reference>
<name>A0ABP4N5P3_9ACTN</name>
<evidence type="ECO:0000313" key="3">
    <source>
        <dbReference type="Proteomes" id="UP001501470"/>
    </source>
</evidence>
<gene>
    <name evidence="2" type="ORF">GCM10009827_091110</name>
</gene>
<protein>
    <submittedName>
        <fullName evidence="2">Uncharacterized protein</fullName>
    </submittedName>
</protein>
<evidence type="ECO:0000256" key="1">
    <source>
        <dbReference type="SAM" id="MobiDB-lite"/>
    </source>
</evidence>
<comment type="caution">
    <text evidence="2">The sequence shown here is derived from an EMBL/GenBank/DDBJ whole genome shotgun (WGS) entry which is preliminary data.</text>
</comment>
<dbReference type="Proteomes" id="UP001501470">
    <property type="component" value="Unassembled WGS sequence"/>
</dbReference>
<dbReference type="EMBL" id="BAAAQD010000025">
    <property type="protein sequence ID" value="GAA1556068.1"/>
    <property type="molecule type" value="Genomic_DNA"/>
</dbReference>
<accession>A0ABP4N5P3</accession>
<evidence type="ECO:0000313" key="2">
    <source>
        <dbReference type="EMBL" id="GAA1556068.1"/>
    </source>
</evidence>
<sequence>MSDEKTDENATMGTTGTPGTAGAEAIDDPDRPNASAVGARTTLGPGGQADAPGLPFDRKPDSSDPVHSAQTATERGEGGS</sequence>
<feature type="compositionally biased region" description="Low complexity" evidence="1">
    <location>
        <begin position="10"/>
        <end position="24"/>
    </location>
</feature>
<feature type="region of interest" description="Disordered" evidence="1">
    <location>
        <begin position="1"/>
        <end position="80"/>
    </location>
</feature>
<dbReference type="RefSeq" id="WP_344510623.1">
    <property type="nucleotide sequence ID" value="NZ_BAAAQD010000025.1"/>
</dbReference>
<proteinExistence type="predicted"/>